<accession>A0A2P5DJ57</accession>
<dbReference type="Proteomes" id="UP000237105">
    <property type="component" value="Unassembled WGS sequence"/>
</dbReference>
<reference evidence="3" key="1">
    <citation type="submission" date="2016-06" db="EMBL/GenBank/DDBJ databases">
        <title>Parallel loss of symbiosis genes in relatives of nitrogen-fixing non-legume Parasponia.</title>
        <authorList>
            <person name="Van Velzen R."/>
            <person name="Holmer R."/>
            <person name="Bu F."/>
            <person name="Rutten L."/>
            <person name="Van Zeijl A."/>
            <person name="Liu W."/>
            <person name="Santuari L."/>
            <person name="Cao Q."/>
            <person name="Sharma T."/>
            <person name="Shen D."/>
            <person name="Roswanjaya Y."/>
            <person name="Wardhani T."/>
            <person name="Kalhor M.S."/>
            <person name="Jansen J."/>
            <person name="Van den Hoogen J."/>
            <person name="Gungor B."/>
            <person name="Hartog M."/>
            <person name="Hontelez J."/>
            <person name="Verver J."/>
            <person name="Yang W.-C."/>
            <person name="Schijlen E."/>
            <person name="Repin R."/>
            <person name="Schilthuizen M."/>
            <person name="Schranz E."/>
            <person name="Heidstra R."/>
            <person name="Miyata K."/>
            <person name="Fedorova E."/>
            <person name="Kohlen W."/>
            <person name="Bisseling T."/>
            <person name="Smit S."/>
            <person name="Geurts R."/>
        </authorList>
    </citation>
    <scope>NUCLEOTIDE SEQUENCE [LARGE SCALE GENOMIC DNA]</scope>
    <source>
        <strain evidence="3">cv. WU1-14</strain>
    </source>
</reference>
<proteinExistence type="predicted"/>
<comment type="caution">
    <text evidence="2">The sequence shown here is derived from an EMBL/GenBank/DDBJ whole genome shotgun (WGS) entry which is preliminary data.</text>
</comment>
<evidence type="ECO:0000313" key="2">
    <source>
        <dbReference type="EMBL" id="PON73300.1"/>
    </source>
</evidence>
<evidence type="ECO:0000313" key="3">
    <source>
        <dbReference type="Proteomes" id="UP000237105"/>
    </source>
</evidence>
<organism evidence="2 3">
    <name type="scientific">Parasponia andersonii</name>
    <name type="common">Sponia andersonii</name>
    <dbReference type="NCBI Taxonomy" id="3476"/>
    <lineage>
        <taxon>Eukaryota</taxon>
        <taxon>Viridiplantae</taxon>
        <taxon>Streptophyta</taxon>
        <taxon>Embryophyta</taxon>
        <taxon>Tracheophyta</taxon>
        <taxon>Spermatophyta</taxon>
        <taxon>Magnoliopsida</taxon>
        <taxon>eudicotyledons</taxon>
        <taxon>Gunneridae</taxon>
        <taxon>Pentapetalae</taxon>
        <taxon>rosids</taxon>
        <taxon>fabids</taxon>
        <taxon>Rosales</taxon>
        <taxon>Cannabaceae</taxon>
        <taxon>Parasponia</taxon>
    </lineage>
</organism>
<evidence type="ECO:0000256" key="1">
    <source>
        <dbReference type="SAM" id="MobiDB-lite"/>
    </source>
</evidence>
<dbReference type="EMBL" id="JXTB01000034">
    <property type="protein sequence ID" value="PON73300.1"/>
    <property type="molecule type" value="Genomic_DNA"/>
</dbReference>
<name>A0A2P5DJ57_PARAD</name>
<dbReference type="AlphaFoldDB" id="A0A2P5DJ57"/>
<gene>
    <name evidence="2" type="ORF">PanWU01x14_058040</name>
</gene>
<sequence>MRYIGPAVEKGIEPEKSFLGLQNNDSTGPEKDSPGGDLPTKARSRSSSTCGDLASSRFEILPTQI</sequence>
<protein>
    <submittedName>
        <fullName evidence="2">Uncharacterized protein</fullName>
    </submittedName>
</protein>
<feature type="region of interest" description="Disordered" evidence="1">
    <location>
        <begin position="14"/>
        <end position="55"/>
    </location>
</feature>
<keyword evidence="3" id="KW-1185">Reference proteome</keyword>